<dbReference type="EMBL" id="LSTQ01000027">
    <property type="protein sequence ID" value="OAH24877.1"/>
    <property type="molecule type" value="Genomic_DNA"/>
</dbReference>
<comment type="caution">
    <text evidence="3">The sequence shown here is derived from an EMBL/GenBank/DDBJ whole genome shotgun (WGS) entry which is preliminary data.</text>
</comment>
<dbReference type="SUPFAM" id="SSF52402">
    <property type="entry name" value="Adenine nucleotide alpha hydrolases-like"/>
    <property type="match status" value="2"/>
</dbReference>
<dbReference type="Pfam" id="PF00582">
    <property type="entry name" value="Usp"/>
    <property type="match status" value="2"/>
</dbReference>
<dbReference type="RefSeq" id="WP_066841194.1">
    <property type="nucleotide sequence ID" value="NZ_LSTQ01000027.1"/>
</dbReference>
<dbReference type="OrthoDB" id="5242641at2"/>
<evidence type="ECO:0000313" key="4">
    <source>
        <dbReference type="Proteomes" id="UP000076947"/>
    </source>
</evidence>
<gene>
    <name evidence="3" type="ORF">AYJ05_11090</name>
</gene>
<keyword evidence="4" id="KW-1185">Reference proteome</keyword>
<name>A0A177I7U6_9CORY</name>
<sequence>MPLNSDNRAFRILISWTPASGGTEPIEYAAWLARTTKIEVRVVSAFVQPWHEVSMQKLGGKYHKWFAQEAKACKQAVKSALQAAGIARDQWNKDYSVLMDGPSKPQLLTQAAEDFEADLVLLGTNQGAAKGRFVAGSTADSLLHYSPIPVGLTPRAVKLSKHGVTRLNFAMTEEQGSNDLPALLDAAQLAAQWKVPLRIVVFSSHGLVAAPIHDKLDVALELTSQWREHSLGRLDIAREKVGEQFPDLEIRTEIGSGKGWRAAVDSLKWKKGDLICLGSTPMGAIERVFIGSRATELLPHLSVPIIVWPSRKAS</sequence>
<protein>
    <submittedName>
        <fullName evidence="3">Universal stress protein</fullName>
    </submittedName>
</protein>
<evidence type="ECO:0000313" key="3">
    <source>
        <dbReference type="EMBL" id="OAH24877.1"/>
    </source>
</evidence>
<dbReference type="InterPro" id="IPR006016">
    <property type="entry name" value="UspA"/>
</dbReference>
<feature type="domain" description="UspA" evidence="2">
    <location>
        <begin position="25"/>
        <end position="150"/>
    </location>
</feature>
<proteinExistence type="inferred from homology"/>
<reference evidence="4" key="1">
    <citation type="submission" date="2016-02" db="EMBL/GenBank/DDBJ databases">
        <authorList>
            <person name="Kaur G."/>
            <person name="Nair G.R."/>
            <person name="Mayilraj S."/>
        </authorList>
    </citation>
    <scope>NUCLEOTIDE SEQUENCE [LARGE SCALE GENOMIC DNA]</scope>
    <source>
        <strain evidence="4">GA-15</strain>
    </source>
</reference>
<organism evidence="3 4">
    <name type="scientific">Corynebacterium stationis</name>
    <dbReference type="NCBI Taxonomy" id="1705"/>
    <lineage>
        <taxon>Bacteria</taxon>
        <taxon>Bacillati</taxon>
        <taxon>Actinomycetota</taxon>
        <taxon>Actinomycetes</taxon>
        <taxon>Mycobacteriales</taxon>
        <taxon>Corynebacteriaceae</taxon>
        <taxon>Corynebacterium</taxon>
    </lineage>
</organism>
<dbReference type="AlphaFoldDB" id="A0A177I7U6"/>
<evidence type="ECO:0000259" key="2">
    <source>
        <dbReference type="Pfam" id="PF00582"/>
    </source>
</evidence>
<dbReference type="CDD" id="cd00293">
    <property type="entry name" value="USP-like"/>
    <property type="match status" value="1"/>
</dbReference>
<evidence type="ECO:0000256" key="1">
    <source>
        <dbReference type="ARBA" id="ARBA00008791"/>
    </source>
</evidence>
<dbReference type="PANTHER" id="PTHR46268">
    <property type="entry name" value="STRESS RESPONSE PROTEIN NHAX"/>
    <property type="match status" value="1"/>
</dbReference>
<dbReference type="Proteomes" id="UP000076947">
    <property type="component" value="Unassembled WGS sequence"/>
</dbReference>
<feature type="domain" description="UspA" evidence="2">
    <location>
        <begin position="180"/>
        <end position="307"/>
    </location>
</feature>
<dbReference type="PANTHER" id="PTHR46268:SF6">
    <property type="entry name" value="UNIVERSAL STRESS PROTEIN UP12"/>
    <property type="match status" value="1"/>
</dbReference>
<dbReference type="Gene3D" id="3.40.50.12370">
    <property type="match status" value="1"/>
</dbReference>
<comment type="similarity">
    <text evidence="1">Belongs to the universal stress protein A family.</text>
</comment>
<dbReference type="STRING" id="1705.CA21670_11890"/>
<accession>A0A177I7U6</accession>